<name>A0A6J4KTS6_9CYAN</name>
<dbReference type="AlphaFoldDB" id="A0A6J4KTS6"/>
<reference evidence="2" key="1">
    <citation type="submission" date="2020-02" db="EMBL/GenBank/DDBJ databases">
        <authorList>
            <person name="Meier V. D."/>
        </authorList>
    </citation>
    <scope>NUCLEOTIDE SEQUENCE</scope>
    <source>
        <strain evidence="2">AVDCRST_MAG94</strain>
    </source>
</reference>
<feature type="non-terminal residue" evidence="2">
    <location>
        <position position="573"/>
    </location>
</feature>
<accession>A0A6J4KTS6</accession>
<proteinExistence type="predicted"/>
<feature type="region of interest" description="Disordered" evidence="1">
    <location>
        <begin position="136"/>
        <end position="155"/>
    </location>
</feature>
<gene>
    <name evidence="2" type="ORF">AVDCRST_MAG94-1163</name>
</gene>
<protein>
    <submittedName>
        <fullName evidence="2">Uncharacterized protein</fullName>
    </submittedName>
</protein>
<evidence type="ECO:0000313" key="2">
    <source>
        <dbReference type="EMBL" id="CAA9314986.1"/>
    </source>
</evidence>
<sequence length="573" mass="56056">MRVEDASSTNQETGVKVGQDVKPVAPAVVVQSQTVAQGGPPVIIDGNTIAYSSGSIYVGASAGPAPNPGQQANQNPNPAPVTVSGFQFTPVQVSSQEITAAPAVVVQGQTLSQNAPPVSISGVPLAYSAGSVYAGSSAAPVPPPAPQQQQYSQAPSPVAVGKYQFTPVPQQANTNGGVAPAVVVQDQTLSQNAPPVSISGVPLAYSAGSVFVGTNAAPVPTVAPQQPDNIIAPGPVAVAGYTFVPTEPQENQGGAAAAAVVVQGQTLTANAAPITISGTPLAYSAGSVFAGSSGAPLPTTAPPQANDNAPTPITLAGYTFLPTQPQGNTGGAVPAAVVIQGQTITENAAPITISGTPLAYSAGSVFAGSSGAPLPTQGLQQVNVNAPTPITVSGYTFVPTQPQAGQGASAVSVVVVQGQTLTANAAPITVSGIPLAYSSGSVYVGSMGVAVPTTLPTTPQQNAQPAVIGGLTFYPAQTVAQQSPNGPIATIAGQVITQRPSGVVAIGGQTLTPGGPPVTISGIPVSLGSSILVAGGSTIPLPAPTQPSSVFTVAGQVFTANPSGFAVGSNTLK</sequence>
<dbReference type="EMBL" id="CADCTY010000396">
    <property type="protein sequence ID" value="CAA9314986.1"/>
    <property type="molecule type" value="Genomic_DNA"/>
</dbReference>
<organism evidence="2">
    <name type="scientific">uncultured Leptolyngbya sp</name>
    <dbReference type="NCBI Taxonomy" id="332963"/>
    <lineage>
        <taxon>Bacteria</taxon>
        <taxon>Bacillati</taxon>
        <taxon>Cyanobacteriota</taxon>
        <taxon>Cyanophyceae</taxon>
        <taxon>Leptolyngbyales</taxon>
        <taxon>Leptolyngbyaceae</taxon>
        <taxon>Leptolyngbya group</taxon>
        <taxon>Leptolyngbya</taxon>
        <taxon>environmental samples</taxon>
    </lineage>
</organism>
<evidence type="ECO:0000256" key="1">
    <source>
        <dbReference type="SAM" id="MobiDB-lite"/>
    </source>
</evidence>